<dbReference type="STRING" id="1163745.HCD_03395"/>
<sequence length="72" mass="8696">MECYSKTRKRVKKIVLSTSNEPFLRLKGAMFLYSFLKSPILLFYGFLRKKKYNFLINFFINHFILNALKSMF</sequence>
<gene>
    <name evidence="2" type="ordered locus">HCD_03395</name>
</gene>
<name>I0ERX6_HELCM</name>
<organism evidence="2 3">
    <name type="scientific">Helicobacter cetorum (strain ATCC BAA-540 / CCUG 52418 / MIT 99-5656)</name>
    <dbReference type="NCBI Taxonomy" id="1163745"/>
    <lineage>
        <taxon>Bacteria</taxon>
        <taxon>Pseudomonadati</taxon>
        <taxon>Campylobacterota</taxon>
        <taxon>Epsilonproteobacteria</taxon>
        <taxon>Campylobacterales</taxon>
        <taxon>Helicobacteraceae</taxon>
        <taxon>Helicobacter</taxon>
    </lineage>
</organism>
<accession>I0ERX6</accession>
<feature type="transmembrane region" description="Helical" evidence="1">
    <location>
        <begin position="30"/>
        <end position="47"/>
    </location>
</feature>
<evidence type="ECO:0000256" key="1">
    <source>
        <dbReference type="SAM" id="Phobius"/>
    </source>
</evidence>
<reference evidence="2 3" key="1">
    <citation type="journal article" date="2013" name="PLoS ONE">
        <title>Sequence Divergence and Conservation in Genomes ofHelicobacter cetorum Strains from a Dolphin and a Whale.</title>
        <authorList>
            <person name="Kersulyte D."/>
            <person name="Rossi M."/>
            <person name="Berg D.E."/>
        </authorList>
    </citation>
    <scope>NUCLEOTIDE SEQUENCE [LARGE SCALE GENOMIC DNA]</scope>
    <source>
        <strain evidence="2 3">MIT 99-5656</strain>
    </source>
</reference>
<keyword evidence="3" id="KW-1185">Reference proteome</keyword>
<evidence type="ECO:0000313" key="2">
    <source>
        <dbReference type="EMBL" id="AFI05695.1"/>
    </source>
</evidence>
<proteinExistence type="predicted"/>
<dbReference type="HOGENOM" id="CLU_2716857_0_0_7"/>
<keyword evidence="1" id="KW-0812">Transmembrane</keyword>
<evidence type="ECO:0000313" key="3">
    <source>
        <dbReference type="Proteomes" id="UP000005013"/>
    </source>
</evidence>
<dbReference type="Proteomes" id="UP000005013">
    <property type="component" value="Chromosome"/>
</dbReference>
<dbReference type="AlphaFoldDB" id="I0ERX6"/>
<keyword evidence="1" id="KW-0472">Membrane</keyword>
<keyword evidence="1" id="KW-1133">Transmembrane helix</keyword>
<dbReference type="EMBL" id="CP003481">
    <property type="protein sequence ID" value="AFI05695.1"/>
    <property type="molecule type" value="Genomic_DNA"/>
</dbReference>
<dbReference type="KEGG" id="hcm:HCD_03395"/>
<protein>
    <submittedName>
        <fullName evidence="2">Uncharacterized protein</fullName>
    </submittedName>
</protein>